<sequence>MPPPPPPPMLQPYDPTRGLISCFTTQHGGAADDSISAATDEALRDLLVDHYEEAFRRLPAGEPPADVDPAGLCLGLLDPVTNIVLNAISLHPQETTNPSASVGMRRHERSRDEWRAVAGKSSRCLLEFMLSYFGLLTREQAGRYLVWARADLSVAVLLVEHELYAARPAPPDPRSGRTRNSLRIAATHGSHPSPDRLVSVATAWLPQRRLEMLAPVLLSRTSQPNSGLSMFTVHDIKTFLHALRHKDDAAAMLRLEESTGLERNSTYTDLGEGRIAITTIVQRAGDYIASLRRPEETKSMLSSYSTHASSTVTVLPAPCTTTKPHPHDSPCTSSQCIDADASTCPYVKSLEMSLYGTIHGFYLRALAMLPSHHIRGVLVAGHCYGPLDPVSNIVLSALWFDANFPLPPADQLTKSHDILDTLTMLRAVSRSLRGLVAILHATSDQLLSLHDILKYLCYAQGDLAAMLQPHLHQRRLVESSPNPFEAAATAAQHPQASAMAAFFVSLAPTKLDRLRALMVSASSNNTVLSQESLTQIHSILGEETSAMNIKPALQPPILCGTALNILRRKRDAYALQQTYIRGRIEQALQEYAREHPSEPKYDLDFDSARKIAYPDDFADYSSSDITRGGLNDTEGVLDTDFMYFDSERDVELAKVLQRMAKKEDVMQSWSAQVDGIFPLVSHALAGCACVVSSGTRNCSGSLERFPQLSARCRGDLN</sequence>
<name>A0AAD8T539_LOLMU</name>
<dbReference type="InterPro" id="IPR046527">
    <property type="entry name" value="PIR2-like_helical"/>
</dbReference>
<accession>A0AAD8T539</accession>
<organism evidence="2 3">
    <name type="scientific">Lolium multiflorum</name>
    <name type="common">Italian ryegrass</name>
    <name type="synonym">Lolium perenne subsp. multiflorum</name>
    <dbReference type="NCBI Taxonomy" id="4521"/>
    <lineage>
        <taxon>Eukaryota</taxon>
        <taxon>Viridiplantae</taxon>
        <taxon>Streptophyta</taxon>
        <taxon>Embryophyta</taxon>
        <taxon>Tracheophyta</taxon>
        <taxon>Spermatophyta</taxon>
        <taxon>Magnoliopsida</taxon>
        <taxon>Liliopsida</taxon>
        <taxon>Poales</taxon>
        <taxon>Poaceae</taxon>
        <taxon>BOP clade</taxon>
        <taxon>Pooideae</taxon>
        <taxon>Poodae</taxon>
        <taxon>Poeae</taxon>
        <taxon>Poeae Chloroplast Group 2 (Poeae type)</taxon>
        <taxon>Loliodinae</taxon>
        <taxon>Loliinae</taxon>
        <taxon>Lolium</taxon>
    </lineage>
</organism>
<feature type="domain" description="PIR2-like helical" evidence="1">
    <location>
        <begin position="49"/>
        <end position="159"/>
    </location>
</feature>
<dbReference type="Pfam" id="PF20235">
    <property type="entry name" value="PIR2-like_helical"/>
    <property type="match status" value="2"/>
</dbReference>
<proteinExistence type="predicted"/>
<protein>
    <recommendedName>
        <fullName evidence="1">PIR2-like helical domain-containing protein</fullName>
    </recommendedName>
</protein>
<dbReference type="Proteomes" id="UP001231189">
    <property type="component" value="Unassembled WGS sequence"/>
</dbReference>
<gene>
    <name evidence="2" type="ORF">QYE76_058222</name>
</gene>
<feature type="domain" description="PIR2-like helical" evidence="1">
    <location>
        <begin position="357"/>
        <end position="465"/>
    </location>
</feature>
<dbReference type="PANTHER" id="PTHR33120">
    <property type="entry name" value="EXPRESSED PROTEIN-RELATED"/>
    <property type="match status" value="1"/>
</dbReference>
<evidence type="ECO:0000313" key="2">
    <source>
        <dbReference type="EMBL" id="KAK1670063.1"/>
    </source>
</evidence>
<keyword evidence="3" id="KW-1185">Reference proteome</keyword>
<reference evidence="2" key="1">
    <citation type="submission" date="2023-07" db="EMBL/GenBank/DDBJ databases">
        <title>A chromosome-level genome assembly of Lolium multiflorum.</title>
        <authorList>
            <person name="Chen Y."/>
            <person name="Copetti D."/>
            <person name="Kolliker R."/>
            <person name="Studer B."/>
        </authorList>
    </citation>
    <scope>NUCLEOTIDE SEQUENCE</scope>
    <source>
        <strain evidence="2">02402/16</strain>
        <tissue evidence="2">Leaf</tissue>
    </source>
</reference>
<evidence type="ECO:0000259" key="1">
    <source>
        <dbReference type="Pfam" id="PF20235"/>
    </source>
</evidence>
<dbReference type="AlphaFoldDB" id="A0AAD8T539"/>
<evidence type="ECO:0000313" key="3">
    <source>
        <dbReference type="Proteomes" id="UP001231189"/>
    </source>
</evidence>
<comment type="caution">
    <text evidence="2">The sequence shown here is derived from an EMBL/GenBank/DDBJ whole genome shotgun (WGS) entry which is preliminary data.</text>
</comment>
<dbReference type="EMBL" id="JAUUTY010000003">
    <property type="protein sequence ID" value="KAK1670063.1"/>
    <property type="molecule type" value="Genomic_DNA"/>
</dbReference>
<dbReference type="PANTHER" id="PTHR33120:SF62">
    <property type="entry name" value="PIR2-LIKE HELICAL DOMAIN-CONTAINING PROTEIN"/>
    <property type="match status" value="1"/>
</dbReference>